<evidence type="ECO:0000256" key="6">
    <source>
        <dbReference type="ARBA" id="ARBA00022801"/>
    </source>
</evidence>
<evidence type="ECO:0000259" key="11">
    <source>
        <dbReference type="PROSITE" id="PS51721"/>
    </source>
</evidence>
<keyword evidence="8" id="KW-0694">RNA-binding</keyword>
<dbReference type="PANTHER" id="PTHR32120">
    <property type="entry name" value="SMALL RIBOSOMAL SUBUNIT BIOGENESIS GTPASE RSGA"/>
    <property type="match status" value="1"/>
</dbReference>
<evidence type="ECO:0000256" key="8">
    <source>
        <dbReference type="ARBA" id="ARBA00022884"/>
    </source>
</evidence>
<dbReference type="PROSITE" id="PS51721">
    <property type="entry name" value="G_CP"/>
    <property type="match status" value="1"/>
</dbReference>
<evidence type="ECO:0000259" key="10">
    <source>
        <dbReference type="PROSITE" id="PS50936"/>
    </source>
</evidence>
<dbReference type="Pfam" id="PF03193">
    <property type="entry name" value="RsgA_GTPase"/>
    <property type="match status" value="1"/>
</dbReference>
<keyword evidence="9" id="KW-0342">GTP-binding</keyword>
<feature type="domain" description="CP-type G" evidence="11">
    <location>
        <begin position="100"/>
        <end position="260"/>
    </location>
</feature>
<dbReference type="GO" id="GO:0046872">
    <property type="term" value="F:metal ion binding"/>
    <property type="evidence" value="ECO:0007669"/>
    <property type="project" value="UniProtKB-KW"/>
</dbReference>
<dbReference type="PROSITE" id="PS50936">
    <property type="entry name" value="ENGC_GTPASE"/>
    <property type="match status" value="1"/>
</dbReference>
<dbReference type="InterPro" id="IPR010914">
    <property type="entry name" value="RsgA_GTPase_dom"/>
</dbReference>
<dbReference type="EMBL" id="MLJW01000005">
    <property type="protein sequence ID" value="OIR17158.1"/>
    <property type="molecule type" value="Genomic_DNA"/>
</dbReference>
<keyword evidence="4" id="KW-0699">rRNA-binding</keyword>
<organism evidence="12">
    <name type="scientific">mine drainage metagenome</name>
    <dbReference type="NCBI Taxonomy" id="410659"/>
    <lineage>
        <taxon>unclassified sequences</taxon>
        <taxon>metagenomes</taxon>
        <taxon>ecological metagenomes</taxon>
    </lineage>
</organism>
<dbReference type="InterPro" id="IPR030378">
    <property type="entry name" value="G_CP_dom"/>
</dbReference>
<evidence type="ECO:0000256" key="2">
    <source>
        <dbReference type="ARBA" id="ARBA00022517"/>
    </source>
</evidence>
<evidence type="ECO:0000313" key="12">
    <source>
        <dbReference type="EMBL" id="OIR17158.1"/>
    </source>
</evidence>
<dbReference type="AlphaFoldDB" id="A0A1J5TYN5"/>
<keyword evidence="6 12" id="KW-0378">Hydrolase</keyword>
<dbReference type="InterPro" id="IPR027417">
    <property type="entry name" value="P-loop_NTPase"/>
</dbReference>
<dbReference type="GO" id="GO:0042254">
    <property type="term" value="P:ribosome biogenesis"/>
    <property type="evidence" value="ECO:0007669"/>
    <property type="project" value="UniProtKB-KW"/>
</dbReference>
<sequence>MELIELGLDDWLETQASRRCGAGQRLARVTAVDRGRYVVRDERGEVPAEPTGKFVHAAASSVDMPCVGDWVCVEYRDAESHASIHAVVPRRSFLRRKAPGKHIDFQMIAANIDVAFIVQSCQFDFNVRRLERYLVMVNEGQIEPVLLLTKTDLVSAAELERMLASIRAAGITARIVALSNVTGEGVAQVRALMLPGKTYCLLGSSGVGKTTLINRLLGHDVLETGAVSGTGEGRHTTTRRHLVLLDSGALLIDMPGMRELGLLLPGHEGAGLDDSFADIKVLASQCRFSDCSHTNEPGCAIRQALASGGLNPAHYQSYLKLKAESEFNEMSYVDKRKKDKAFGKMVKTVLKRKP</sequence>
<dbReference type="GO" id="GO:0003924">
    <property type="term" value="F:GTPase activity"/>
    <property type="evidence" value="ECO:0007669"/>
    <property type="project" value="InterPro"/>
</dbReference>
<reference evidence="12" key="1">
    <citation type="submission" date="2016-10" db="EMBL/GenBank/DDBJ databases">
        <title>Sequence of Gallionella enrichment culture.</title>
        <authorList>
            <person name="Poehlein A."/>
            <person name="Muehling M."/>
            <person name="Daniel R."/>
        </authorList>
    </citation>
    <scope>NUCLEOTIDE SEQUENCE</scope>
</reference>
<dbReference type="Gene3D" id="1.10.40.50">
    <property type="entry name" value="Probable gtpase engc, domain 3"/>
    <property type="match status" value="1"/>
</dbReference>
<gene>
    <name evidence="12" type="primary">rsgA_2</name>
    <name evidence="12" type="ORF">GALL_21790</name>
</gene>
<keyword evidence="2" id="KW-0690">Ribosome biogenesis</keyword>
<name>A0A1J5TYN5_9ZZZZ</name>
<evidence type="ECO:0000256" key="1">
    <source>
        <dbReference type="ARBA" id="ARBA00022490"/>
    </source>
</evidence>
<dbReference type="EC" id="3.6.1.-" evidence="12"/>
<dbReference type="PANTHER" id="PTHR32120:SF10">
    <property type="entry name" value="SMALL RIBOSOMAL SUBUNIT BIOGENESIS GTPASE RSGA"/>
    <property type="match status" value="1"/>
</dbReference>
<accession>A0A1J5TYN5</accession>
<comment type="caution">
    <text evidence="12">The sequence shown here is derived from an EMBL/GenBank/DDBJ whole genome shotgun (WGS) entry which is preliminary data.</text>
</comment>
<keyword evidence="1" id="KW-0963">Cytoplasm</keyword>
<evidence type="ECO:0000256" key="5">
    <source>
        <dbReference type="ARBA" id="ARBA00022741"/>
    </source>
</evidence>
<keyword evidence="5" id="KW-0547">Nucleotide-binding</keyword>
<dbReference type="SUPFAM" id="SSF52540">
    <property type="entry name" value="P-loop containing nucleoside triphosphate hydrolases"/>
    <property type="match status" value="1"/>
</dbReference>
<keyword evidence="7" id="KW-0862">Zinc</keyword>
<keyword evidence="3" id="KW-0479">Metal-binding</keyword>
<proteinExistence type="inferred from homology"/>
<feature type="domain" description="EngC GTPase" evidence="10">
    <location>
        <begin position="110"/>
        <end position="258"/>
    </location>
</feature>
<evidence type="ECO:0000256" key="9">
    <source>
        <dbReference type="ARBA" id="ARBA00023134"/>
    </source>
</evidence>
<dbReference type="Gene3D" id="3.40.50.300">
    <property type="entry name" value="P-loop containing nucleotide triphosphate hydrolases"/>
    <property type="match status" value="1"/>
</dbReference>
<dbReference type="CDD" id="cd01854">
    <property type="entry name" value="YjeQ_EngC"/>
    <property type="match status" value="1"/>
</dbReference>
<dbReference type="InterPro" id="IPR004881">
    <property type="entry name" value="Ribosome_biogen_GTPase_RsgA"/>
</dbReference>
<dbReference type="HAMAP" id="MF_01820">
    <property type="entry name" value="GTPase_RsgA"/>
    <property type="match status" value="1"/>
</dbReference>
<dbReference type="GO" id="GO:0019843">
    <property type="term" value="F:rRNA binding"/>
    <property type="evidence" value="ECO:0007669"/>
    <property type="project" value="UniProtKB-KW"/>
</dbReference>
<dbReference type="GO" id="GO:0005525">
    <property type="term" value="F:GTP binding"/>
    <property type="evidence" value="ECO:0007669"/>
    <property type="project" value="UniProtKB-KW"/>
</dbReference>
<protein>
    <submittedName>
        <fullName evidence="12">Putative ribosome biogenesis GTPase RsgA</fullName>
        <ecNumber evidence="12">3.6.1.-</ecNumber>
    </submittedName>
</protein>
<evidence type="ECO:0000256" key="7">
    <source>
        <dbReference type="ARBA" id="ARBA00022833"/>
    </source>
</evidence>
<evidence type="ECO:0000256" key="3">
    <source>
        <dbReference type="ARBA" id="ARBA00022723"/>
    </source>
</evidence>
<evidence type="ECO:0000256" key="4">
    <source>
        <dbReference type="ARBA" id="ARBA00022730"/>
    </source>
</evidence>
<dbReference type="NCBIfam" id="TIGR00157">
    <property type="entry name" value="ribosome small subunit-dependent GTPase A"/>
    <property type="match status" value="1"/>
</dbReference>